<dbReference type="PANTHER" id="PTHR32071">
    <property type="entry name" value="TRANSCRIPTIONAL REGULATORY PROTEIN"/>
    <property type="match status" value="1"/>
</dbReference>
<evidence type="ECO:0000259" key="7">
    <source>
        <dbReference type="PROSITE" id="PS50112"/>
    </source>
</evidence>
<dbReference type="Pfam" id="PF02954">
    <property type="entry name" value="HTH_8"/>
    <property type="match status" value="1"/>
</dbReference>
<dbReference type="PROSITE" id="PS00676">
    <property type="entry name" value="SIGMA54_INTERACT_2"/>
    <property type="match status" value="1"/>
</dbReference>
<evidence type="ECO:0000256" key="4">
    <source>
        <dbReference type="ARBA" id="ARBA00023125"/>
    </source>
</evidence>
<proteinExistence type="predicted"/>
<dbReference type="SUPFAM" id="SSF52540">
    <property type="entry name" value="P-loop containing nucleoside triphosphate hydrolases"/>
    <property type="match status" value="1"/>
</dbReference>
<dbReference type="Pfam" id="PF25601">
    <property type="entry name" value="AAA_lid_14"/>
    <property type="match status" value="1"/>
</dbReference>
<dbReference type="PROSITE" id="PS50112">
    <property type="entry name" value="PAS"/>
    <property type="match status" value="1"/>
</dbReference>
<dbReference type="InterPro" id="IPR035965">
    <property type="entry name" value="PAS-like_dom_sf"/>
</dbReference>
<dbReference type="CDD" id="cd00009">
    <property type="entry name" value="AAA"/>
    <property type="match status" value="1"/>
</dbReference>
<dbReference type="PROSITE" id="PS50045">
    <property type="entry name" value="SIGMA54_INTERACT_4"/>
    <property type="match status" value="1"/>
</dbReference>
<evidence type="ECO:0000259" key="6">
    <source>
        <dbReference type="PROSITE" id="PS50045"/>
    </source>
</evidence>
<evidence type="ECO:0000313" key="8">
    <source>
        <dbReference type="EMBL" id="SCZ79086.1"/>
    </source>
</evidence>
<keyword evidence="9" id="KW-1185">Reference proteome</keyword>
<dbReference type="AlphaFoldDB" id="A0A1G5RYK7"/>
<dbReference type="GO" id="GO:0005524">
    <property type="term" value="F:ATP binding"/>
    <property type="evidence" value="ECO:0007669"/>
    <property type="project" value="UniProtKB-KW"/>
</dbReference>
<dbReference type="EMBL" id="FMWL01000006">
    <property type="protein sequence ID" value="SCZ79086.1"/>
    <property type="molecule type" value="Genomic_DNA"/>
</dbReference>
<dbReference type="GO" id="GO:0043565">
    <property type="term" value="F:sequence-specific DNA binding"/>
    <property type="evidence" value="ECO:0007669"/>
    <property type="project" value="InterPro"/>
</dbReference>
<dbReference type="InterPro" id="IPR025943">
    <property type="entry name" value="Sigma_54_int_dom_ATP-bd_2"/>
</dbReference>
<protein>
    <submittedName>
        <fullName evidence="8">Arginine utilization regulatory protein</fullName>
    </submittedName>
</protein>
<name>A0A1G5RYK7_9FIRM</name>
<dbReference type="PROSITE" id="PS00688">
    <property type="entry name" value="SIGMA54_INTERACT_3"/>
    <property type="match status" value="1"/>
</dbReference>
<dbReference type="InterPro" id="IPR013656">
    <property type="entry name" value="PAS_4"/>
</dbReference>
<dbReference type="InterPro" id="IPR025944">
    <property type="entry name" value="Sigma_54_int_dom_CS"/>
</dbReference>
<accession>A0A1G5RYK7</accession>
<dbReference type="Gene3D" id="3.30.450.20">
    <property type="entry name" value="PAS domain"/>
    <property type="match status" value="1"/>
</dbReference>
<dbReference type="InterPro" id="IPR003593">
    <property type="entry name" value="AAA+_ATPase"/>
</dbReference>
<dbReference type="SUPFAM" id="SSF55785">
    <property type="entry name" value="PYP-like sensor domain (PAS domain)"/>
    <property type="match status" value="1"/>
</dbReference>
<dbReference type="PANTHER" id="PTHR32071:SF74">
    <property type="entry name" value="TRANSCRIPTIONAL ACTIVATOR ROCR"/>
    <property type="match status" value="1"/>
</dbReference>
<sequence length="472" mass="52531">MVSLIDEKNLSIILDHVSDGIQVIDIEGRLVFCNRLAAMLDDINIENSLGKHLFEIYPSLDEENSTLYKVLRTGIPIYNHEQTFTTYKGKKVATVNTTLPVRKNGHLVGAMEISHDISAVMALSEKVVTLQNKMYGSKDTTASDDAHFTFDDIVTRNARMLTAKSMAMKAARIDAPVMIWGDTGTGKELFVQAIHNAGGRKKRPFIAQNCAALPASLLEGILFGTAKGGFTGSTDRPGLFETADGGTLFLDEINSMPLELQGKLLRVLQDGTFRRVGDTRTRHVDVKLLTATNIEPLEAVQHGMLRSDLYYRLNTITLHLPKLVERRDDIPLLVDHFIKKFNDRLYLNVMGLDEAAFSAVMRYDWPGNVRELEHVIEGAMSMMEGREITLDDLPQTLQRATRQRLSPQEPETSKLPIVEAIARLEAQYIEEAMSVTGGNITRAAELLALPRQTLQSKLKKLKEGQDAENSAV</sequence>
<dbReference type="GO" id="GO:0006355">
    <property type="term" value="P:regulation of DNA-templated transcription"/>
    <property type="evidence" value="ECO:0007669"/>
    <property type="project" value="InterPro"/>
</dbReference>
<dbReference type="CDD" id="cd00130">
    <property type="entry name" value="PAS"/>
    <property type="match status" value="1"/>
</dbReference>
<dbReference type="Gene3D" id="1.10.8.60">
    <property type="match status" value="1"/>
</dbReference>
<gene>
    <name evidence="8" type="ORF">SAMN03080599_01587</name>
</gene>
<dbReference type="FunFam" id="3.40.50.300:FF:000006">
    <property type="entry name" value="DNA-binding transcriptional regulator NtrC"/>
    <property type="match status" value="1"/>
</dbReference>
<dbReference type="PRINTS" id="PR01590">
    <property type="entry name" value="HTHFIS"/>
</dbReference>
<dbReference type="Gene3D" id="1.10.10.60">
    <property type="entry name" value="Homeodomain-like"/>
    <property type="match status" value="1"/>
</dbReference>
<dbReference type="InterPro" id="IPR058031">
    <property type="entry name" value="AAA_lid_NorR"/>
</dbReference>
<dbReference type="Pfam" id="PF00158">
    <property type="entry name" value="Sigma54_activat"/>
    <property type="match status" value="1"/>
</dbReference>
<dbReference type="Gene3D" id="3.40.50.300">
    <property type="entry name" value="P-loop containing nucleotide triphosphate hydrolases"/>
    <property type="match status" value="1"/>
</dbReference>
<dbReference type="Pfam" id="PF08448">
    <property type="entry name" value="PAS_4"/>
    <property type="match status" value="1"/>
</dbReference>
<dbReference type="OrthoDB" id="1672812at2"/>
<evidence type="ECO:0000256" key="1">
    <source>
        <dbReference type="ARBA" id="ARBA00022741"/>
    </source>
</evidence>
<dbReference type="InterPro" id="IPR000014">
    <property type="entry name" value="PAS"/>
</dbReference>
<keyword evidence="2" id="KW-0067">ATP-binding</keyword>
<feature type="domain" description="Sigma-54 factor interaction" evidence="6">
    <location>
        <begin position="153"/>
        <end position="381"/>
    </location>
</feature>
<dbReference type="SUPFAM" id="SSF46689">
    <property type="entry name" value="Homeodomain-like"/>
    <property type="match status" value="1"/>
</dbReference>
<keyword evidence="5" id="KW-0804">Transcription</keyword>
<dbReference type="Proteomes" id="UP000199208">
    <property type="component" value="Unassembled WGS sequence"/>
</dbReference>
<keyword evidence="1" id="KW-0547">Nucleotide-binding</keyword>
<organism evidence="8 9">
    <name type="scientific">Acidaminobacter hydrogenoformans DSM 2784</name>
    <dbReference type="NCBI Taxonomy" id="1120920"/>
    <lineage>
        <taxon>Bacteria</taxon>
        <taxon>Bacillati</taxon>
        <taxon>Bacillota</taxon>
        <taxon>Clostridia</taxon>
        <taxon>Peptostreptococcales</taxon>
        <taxon>Acidaminobacteraceae</taxon>
        <taxon>Acidaminobacter</taxon>
    </lineage>
</organism>
<dbReference type="InterPro" id="IPR025662">
    <property type="entry name" value="Sigma_54_int_dom_ATP-bd_1"/>
</dbReference>
<feature type="domain" description="PAS" evidence="7">
    <location>
        <begin position="6"/>
        <end position="64"/>
    </location>
</feature>
<dbReference type="InterPro" id="IPR009057">
    <property type="entry name" value="Homeodomain-like_sf"/>
</dbReference>
<evidence type="ECO:0000256" key="3">
    <source>
        <dbReference type="ARBA" id="ARBA00023015"/>
    </source>
</evidence>
<evidence type="ECO:0000256" key="5">
    <source>
        <dbReference type="ARBA" id="ARBA00023163"/>
    </source>
</evidence>
<keyword evidence="4" id="KW-0238">DNA-binding</keyword>
<evidence type="ECO:0000256" key="2">
    <source>
        <dbReference type="ARBA" id="ARBA00022840"/>
    </source>
</evidence>
<keyword evidence="3" id="KW-0805">Transcription regulation</keyword>
<dbReference type="STRING" id="1120920.SAMN03080599_01587"/>
<dbReference type="InterPro" id="IPR027417">
    <property type="entry name" value="P-loop_NTPase"/>
</dbReference>
<dbReference type="RefSeq" id="WP_092590365.1">
    <property type="nucleotide sequence ID" value="NZ_FMWL01000006.1"/>
</dbReference>
<dbReference type="PROSITE" id="PS00675">
    <property type="entry name" value="SIGMA54_INTERACT_1"/>
    <property type="match status" value="1"/>
</dbReference>
<dbReference type="NCBIfam" id="TIGR00229">
    <property type="entry name" value="sensory_box"/>
    <property type="match status" value="1"/>
</dbReference>
<dbReference type="InterPro" id="IPR002078">
    <property type="entry name" value="Sigma_54_int"/>
</dbReference>
<evidence type="ECO:0000313" key="9">
    <source>
        <dbReference type="Proteomes" id="UP000199208"/>
    </source>
</evidence>
<dbReference type="InterPro" id="IPR002197">
    <property type="entry name" value="HTH_Fis"/>
</dbReference>
<dbReference type="SMART" id="SM00382">
    <property type="entry name" value="AAA"/>
    <property type="match status" value="1"/>
</dbReference>
<reference evidence="8 9" key="1">
    <citation type="submission" date="2016-10" db="EMBL/GenBank/DDBJ databases">
        <authorList>
            <person name="de Groot N.N."/>
        </authorList>
    </citation>
    <scope>NUCLEOTIDE SEQUENCE [LARGE SCALE GENOMIC DNA]</scope>
    <source>
        <strain evidence="8 9">DSM 2784</strain>
    </source>
</reference>